<organism evidence="1 2">
    <name type="scientific">Saccharomonospora viridis</name>
    <dbReference type="NCBI Taxonomy" id="1852"/>
    <lineage>
        <taxon>Bacteria</taxon>
        <taxon>Bacillati</taxon>
        <taxon>Actinomycetota</taxon>
        <taxon>Actinomycetes</taxon>
        <taxon>Pseudonocardiales</taxon>
        <taxon>Pseudonocardiaceae</taxon>
        <taxon>Saccharomonospora</taxon>
    </lineage>
</organism>
<dbReference type="OrthoDB" id="8450665at2"/>
<evidence type="ECO:0000313" key="2">
    <source>
        <dbReference type="Proteomes" id="UP000030848"/>
    </source>
</evidence>
<dbReference type="AlphaFoldDB" id="A0A837D452"/>
<evidence type="ECO:0008006" key="3">
    <source>
        <dbReference type="Google" id="ProtNLM"/>
    </source>
</evidence>
<dbReference type="EMBL" id="JRZE01000006">
    <property type="protein sequence ID" value="KHF42523.1"/>
    <property type="molecule type" value="Genomic_DNA"/>
</dbReference>
<dbReference type="Proteomes" id="UP000030848">
    <property type="component" value="Unassembled WGS sequence"/>
</dbReference>
<evidence type="ECO:0000313" key="1">
    <source>
        <dbReference type="EMBL" id="KHF42523.1"/>
    </source>
</evidence>
<gene>
    <name evidence="1" type="ORF">MINT15_27250</name>
</gene>
<protein>
    <recommendedName>
        <fullName evidence="3">Tetratricopeptide repeat-containing protein</fullName>
    </recommendedName>
</protein>
<proteinExistence type="predicted"/>
<dbReference type="RefSeq" id="WP_037311499.1">
    <property type="nucleotide sequence ID" value="NZ_FOWS01000001.1"/>
</dbReference>
<dbReference type="InterPro" id="IPR011990">
    <property type="entry name" value="TPR-like_helical_dom_sf"/>
</dbReference>
<dbReference type="SUPFAM" id="SSF48452">
    <property type="entry name" value="TPR-like"/>
    <property type="match status" value="1"/>
</dbReference>
<comment type="caution">
    <text evidence="1">The sequence shown here is derived from an EMBL/GenBank/DDBJ whole genome shotgun (WGS) entry which is preliminary data.</text>
</comment>
<sequence>MDLDNPVVRLCGEGMRAEVEGRPDDARALFTQAWEQASDDYEACVAAHYLARHQPTVADRLYWNRVCLQRADAVGDERVAAFYPSLHVALAHCHRELGNIYAAARHFRHAADHLDALPTGPYGEWLRYTVAEGLRDTGALVRTPGEERLAQLLESLCERKDLRSLALPLPAFAGNLGTPSDHERLAQAAQQLHAEQRLSPQEQEALRHAVAALP</sequence>
<reference evidence="1 2" key="1">
    <citation type="submission" date="2014-10" db="EMBL/GenBank/DDBJ databases">
        <title>Genome sequence of Micropolyspora internatus JCM3315.</title>
        <authorList>
            <person name="Shin S.-K."/>
            <person name="Yi H."/>
        </authorList>
    </citation>
    <scope>NUCLEOTIDE SEQUENCE [LARGE SCALE GENOMIC DNA]</scope>
    <source>
        <strain evidence="1 2">JCM 3315</strain>
    </source>
</reference>
<name>A0A837D452_9PSEU</name>
<accession>A0A837D452</accession>